<evidence type="ECO:0000313" key="6">
    <source>
        <dbReference type="Proteomes" id="UP001497444"/>
    </source>
</evidence>
<name>A0ABP0WKQ7_9BRYO</name>
<evidence type="ECO:0000313" key="5">
    <source>
        <dbReference type="EMBL" id="CAK9266761.1"/>
    </source>
</evidence>
<dbReference type="EC" id="5.2.1.8" evidence="2"/>
<proteinExistence type="inferred from homology"/>
<evidence type="ECO:0000256" key="3">
    <source>
        <dbReference type="SAM" id="Phobius"/>
    </source>
</evidence>
<dbReference type="InterPro" id="IPR029000">
    <property type="entry name" value="Cyclophilin-like_dom_sf"/>
</dbReference>
<dbReference type="PANTHER" id="PTHR45625:SF17">
    <property type="entry name" value="PEPTIDYL-PROLYL CIS-TRANS ISOMERASE"/>
    <property type="match status" value="1"/>
</dbReference>
<dbReference type="InterPro" id="IPR044666">
    <property type="entry name" value="Cyclophilin_A-like"/>
</dbReference>
<evidence type="ECO:0000256" key="1">
    <source>
        <dbReference type="ARBA" id="ARBA00023186"/>
    </source>
</evidence>
<gene>
    <name evidence="5" type="ORF">CSSPJE1EN1_LOCUS12239</name>
</gene>
<keyword evidence="3" id="KW-0812">Transmembrane</keyword>
<dbReference type="SUPFAM" id="SSF50891">
    <property type="entry name" value="Cyclophilin-like"/>
    <property type="match status" value="1"/>
</dbReference>
<keyword evidence="3" id="KW-0472">Membrane</keyword>
<dbReference type="InterPro" id="IPR020892">
    <property type="entry name" value="Cyclophilin-type_PPIase_CS"/>
</dbReference>
<feature type="transmembrane region" description="Helical" evidence="3">
    <location>
        <begin position="24"/>
        <end position="44"/>
    </location>
</feature>
<keyword evidence="2" id="KW-0413">Isomerase</keyword>
<protein>
    <recommendedName>
        <fullName evidence="2">Peptidyl-prolyl cis-trans isomerase</fullName>
        <shortName evidence="2">PPIase</shortName>
        <ecNumber evidence="2">5.2.1.8</ecNumber>
    </recommendedName>
</protein>
<organism evidence="5 6">
    <name type="scientific">Sphagnum jensenii</name>
    <dbReference type="NCBI Taxonomy" id="128206"/>
    <lineage>
        <taxon>Eukaryota</taxon>
        <taxon>Viridiplantae</taxon>
        <taxon>Streptophyta</taxon>
        <taxon>Embryophyta</taxon>
        <taxon>Bryophyta</taxon>
        <taxon>Sphagnophytina</taxon>
        <taxon>Sphagnopsida</taxon>
        <taxon>Sphagnales</taxon>
        <taxon>Sphagnaceae</taxon>
        <taxon>Sphagnum</taxon>
    </lineage>
</organism>
<dbReference type="PROSITE" id="PS50072">
    <property type="entry name" value="CSA_PPIASE_2"/>
    <property type="match status" value="1"/>
</dbReference>
<keyword evidence="6" id="KW-1185">Reference proteome</keyword>
<dbReference type="Proteomes" id="UP001497444">
    <property type="component" value="Chromosome 19"/>
</dbReference>
<sequence length="225" mass="24953">MPRMKPAALLLHSKRKKGPARRSVTNIVICATLVILFLLSTVVIQKRKAMLLVAFLPYLHPRKLNPLLLFVILNTTMGVISIELFVKEAPKTVENFVTHSKNGYYNGLLFHRVIKGFMIQGGDPKGDGTGGESIWGGSFEDEFQSGLKHEPFTLSMANSGPHTNGSQFFITTVATPHLDKRHTVFGRVVRGKEVVQDIEKVEVQTSDNKPVVPVTIHDISVVDEL</sequence>
<dbReference type="PROSITE" id="PS00170">
    <property type="entry name" value="CSA_PPIASE_1"/>
    <property type="match status" value="1"/>
</dbReference>
<dbReference type="PANTHER" id="PTHR45625">
    <property type="entry name" value="PEPTIDYL-PROLYL CIS-TRANS ISOMERASE-RELATED"/>
    <property type="match status" value="1"/>
</dbReference>
<dbReference type="PRINTS" id="PR00153">
    <property type="entry name" value="CSAPPISMRASE"/>
</dbReference>
<dbReference type="Gene3D" id="2.40.100.10">
    <property type="entry name" value="Cyclophilin-like"/>
    <property type="match status" value="1"/>
</dbReference>
<feature type="domain" description="PPIase cyclophilin-type" evidence="4">
    <location>
        <begin position="67"/>
        <end position="221"/>
    </location>
</feature>
<keyword evidence="1" id="KW-0143">Chaperone</keyword>
<accession>A0ABP0WKQ7</accession>
<evidence type="ECO:0000256" key="2">
    <source>
        <dbReference type="RuleBase" id="RU363019"/>
    </source>
</evidence>
<keyword evidence="2" id="KW-0697">Rotamase</keyword>
<comment type="catalytic activity">
    <reaction evidence="2">
        <text>[protein]-peptidylproline (omega=180) = [protein]-peptidylproline (omega=0)</text>
        <dbReference type="Rhea" id="RHEA:16237"/>
        <dbReference type="Rhea" id="RHEA-COMP:10747"/>
        <dbReference type="Rhea" id="RHEA-COMP:10748"/>
        <dbReference type="ChEBI" id="CHEBI:83833"/>
        <dbReference type="ChEBI" id="CHEBI:83834"/>
        <dbReference type="EC" id="5.2.1.8"/>
    </reaction>
</comment>
<reference evidence="5" key="1">
    <citation type="submission" date="2024-02" db="EMBL/GenBank/DDBJ databases">
        <authorList>
            <consortium name="ELIXIR-Norway"/>
            <consortium name="Elixir Norway"/>
        </authorList>
    </citation>
    <scope>NUCLEOTIDE SEQUENCE</scope>
</reference>
<comment type="similarity">
    <text evidence="2">Belongs to the cyclophilin-type PPIase family.</text>
</comment>
<keyword evidence="3" id="KW-1133">Transmembrane helix</keyword>
<feature type="transmembrane region" description="Helical" evidence="3">
    <location>
        <begin position="64"/>
        <end position="86"/>
    </location>
</feature>
<dbReference type="InterPro" id="IPR002130">
    <property type="entry name" value="Cyclophilin-type_PPIase_dom"/>
</dbReference>
<comment type="function">
    <text evidence="2">PPIases accelerate the folding of proteins. It catalyzes the cis-trans isomerization of proline imidic peptide bonds in oligopeptides.</text>
</comment>
<dbReference type="Pfam" id="PF00160">
    <property type="entry name" value="Pro_isomerase"/>
    <property type="match status" value="1"/>
</dbReference>
<dbReference type="EMBL" id="OZ020114">
    <property type="protein sequence ID" value="CAK9266761.1"/>
    <property type="molecule type" value="Genomic_DNA"/>
</dbReference>
<evidence type="ECO:0000259" key="4">
    <source>
        <dbReference type="PROSITE" id="PS50072"/>
    </source>
</evidence>